<dbReference type="PANTHER" id="PTHR22916">
    <property type="entry name" value="GLYCOSYLTRANSFERASE"/>
    <property type="match status" value="1"/>
</dbReference>
<keyword evidence="4" id="KW-1185">Reference proteome</keyword>
<comment type="caution">
    <text evidence="3">The sequence shown here is derived from an EMBL/GenBank/DDBJ whole genome shotgun (WGS) entry which is preliminary data.</text>
</comment>
<keyword evidence="1" id="KW-0472">Membrane</keyword>
<accession>A0AAX2F2T4</accession>
<feature type="transmembrane region" description="Helical" evidence="1">
    <location>
        <begin position="299"/>
        <end position="319"/>
    </location>
</feature>
<keyword evidence="1" id="KW-1133">Transmembrane helix</keyword>
<dbReference type="SUPFAM" id="SSF53448">
    <property type="entry name" value="Nucleotide-diphospho-sugar transferases"/>
    <property type="match status" value="1"/>
</dbReference>
<dbReference type="CDD" id="cd00761">
    <property type="entry name" value="Glyco_tranf_GTA_type"/>
    <property type="match status" value="1"/>
</dbReference>
<name>A0AAX2F2T4_9BACT</name>
<dbReference type="Pfam" id="PF00535">
    <property type="entry name" value="Glycos_transf_2"/>
    <property type="match status" value="1"/>
</dbReference>
<dbReference type="EMBL" id="FQWA01000006">
    <property type="protein sequence ID" value="SHF70679.1"/>
    <property type="molecule type" value="Genomic_DNA"/>
</dbReference>
<gene>
    <name evidence="3" type="ORF">SAMN05444364_10636</name>
</gene>
<dbReference type="Gene3D" id="3.90.550.10">
    <property type="entry name" value="Spore Coat Polysaccharide Biosynthesis Protein SpsA, Chain A"/>
    <property type="match status" value="1"/>
</dbReference>
<sequence>MKKISFIIPLYNCEQYIQKCIESILSLPIPNSEKEILVVDDGSVDRGAEITQLFSQNHPEVRLIQQTNKGASTARNRGLEEAQGKWVWFVDADDQVIWDTTNSFPLESLLELEDTELICFNYKKEYSQALIEHTDYHSQENIDGVSYLYRHQSLYLWNKIFRRSSIINYRFVDGTKNIEDMYFDMKAIIDMKHVLCVPIYGYVYNQLNFNSTSRSRSLSNLRKLSDDTQTIHSLIKKDISVMTGEKKDVFQFLLNLSSVGYIYSLVTLYPIREIRKSLKEYRERGLYPIKKTGIKKYDLFLLFTNCSVGVVLCRILFLLRRL</sequence>
<feature type="transmembrane region" description="Helical" evidence="1">
    <location>
        <begin position="249"/>
        <end position="271"/>
    </location>
</feature>
<proteinExistence type="predicted"/>
<evidence type="ECO:0000313" key="4">
    <source>
        <dbReference type="Proteomes" id="UP000184105"/>
    </source>
</evidence>
<evidence type="ECO:0000259" key="2">
    <source>
        <dbReference type="Pfam" id="PF00535"/>
    </source>
</evidence>
<dbReference type="InterPro" id="IPR029044">
    <property type="entry name" value="Nucleotide-diphossugar_trans"/>
</dbReference>
<evidence type="ECO:0000256" key="1">
    <source>
        <dbReference type="SAM" id="Phobius"/>
    </source>
</evidence>
<keyword evidence="1" id="KW-0812">Transmembrane</keyword>
<reference evidence="3 4" key="1">
    <citation type="submission" date="2016-11" db="EMBL/GenBank/DDBJ databases">
        <authorList>
            <person name="Varghese N."/>
            <person name="Submissions S."/>
        </authorList>
    </citation>
    <scope>NUCLEOTIDE SEQUENCE [LARGE SCALE GENOMIC DNA]</scope>
    <source>
        <strain evidence="3 4">DSM 22613</strain>
    </source>
</reference>
<dbReference type="RefSeq" id="WP_025838010.1">
    <property type="nucleotide sequence ID" value="NZ_BAKP01000014.1"/>
</dbReference>
<organism evidence="3 4">
    <name type="scientific">Prevotella scopos JCM 17725</name>
    <dbReference type="NCBI Taxonomy" id="1236518"/>
    <lineage>
        <taxon>Bacteria</taxon>
        <taxon>Pseudomonadati</taxon>
        <taxon>Bacteroidota</taxon>
        <taxon>Bacteroidia</taxon>
        <taxon>Bacteroidales</taxon>
        <taxon>Prevotellaceae</taxon>
        <taxon>Prevotella</taxon>
    </lineage>
</organism>
<protein>
    <submittedName>
        <fullName evidence="3">Glycosyltransferase involved in cell wall bisynthesis</fullName>
    </submittedName>
</protein>
<feature type="domain" description="Glycosyltransferase 2-like" evidence="2">
    <location>
        <begin position="5"/>
        <end position="96"/>
    </location>
</feature>
<dbReference type="Proteomes" id="UP000184105">
    <property type="component" value="Unassembled WGS sequence"/>
</dbReference>
<evidence type="ECO:0000313" key="3">
    <source>
        <dbReference type="EMBL" id="SHF70679.1"/>
    </source>
</evidence>
<dbReference type="InterPro" id="IPR001173">
    <property type="entry name" value="Glyco_trans_2-like"/>
</dbReference>
<dbReference type="AlphaFoldDB" id="A0AAX2F2T4"/>
<dbReference type="PANTHER" id="PTHR22916:SF3">
    <property type="entry name" value="UDP-GLCNAC:BETAGAL BETA-1,3-N-ACETYLGLUCOSAMINYLTRANSFERASE-LIKE PROTEIN 1"/>
    <property type="match status" value="1"/>
</dbReference>
<dbReference type="GO" id="GO:0016758">
    <property type="term" value="F:hexosyltransferase activity"/>
    <property type="evidence" value="ECO:0007669"/>
    <property type="project" value="UniProtKB-ARBA"/>
</dbReference>